<gene>
    <name evidence="10" type="primary">TLE3B</name>
    <name evidence="10" type="ORF">RUM43_000028</name>
</gene>
<dbReference type="EMBL" id="JAWJWE010000001">
    <property type="protein sequence ID" value="KAK6643765.1"/>
    <property type="molecule type" value="Genomic_DNA"/>
</dbReference>
<feature type="compositionally biased region" description="Basic and acidic residues" evidence="7">
    <location>
        <begin position="327"/>
        <end position="340"/>
    </location>
</feature>
<dbReference type="InterPro" id="IPR005617">
    <property type="entry name" value="Groucho/TLE_N"/>
</dbReference>
<name>A0AAN8XNB6_POLSC</name>
<sequence length="794" mass="86431">MNSNLSELFVFLLDFDFSAGDRLPPSTEDGVEWNKSFSFHEEIEEETQIKISPVPKRREKENYFLLFTEIAKRLNAIIAQILPFLSQEHQQQVATAVERAKQVTMTELNAIIGVLRLKIFQMMSARGSQKAIRLNILRHTVLEKNRIKAKWELSEREVKPLAIDEAIEIICNSHIGPAIDGKLFGERLYRWRPQQRPDLPRLLQQMHAQQLPHAAHAPPIPMMPHPGLPGQPTTGAGLLGALGGPAPHPLSILAAKPDLNSDHVKYNSEREKYRPRSPPEPEIKKLKKEEKDGHASDGEKSDQDLVVDDQSEDPASPHNGTTSPRENGLDKLAPKKEHVGPHSPRSGTSSNASTPSTKKIDGEKPTTPISKSVTPTSGGSASSAPGASGVKTVAKPSSLAGYPHYLTGAPPHDLAQAGAYGALHNNLPPALNNYPRPPLVGYDPQVPQVAHMRAPLGPGLGGIPGGKPAYSFHVSADGQMQPVPFPPDALIGPGIPRHARQINTLSHGEVVCAVTISNPTKYVYTGGKGCVKVWDISQPGSKSPVSQLDCLQRDNYIRSVKLLPDGRTLIVGGEASNLSIWDLASPTPRIKAELTSSAPACYALAISPDSKVCFSCCSDGNIAVWDLHNQTLVRQFQGHTDGASCIDISADGTKLWTGGLDNTVRSWDLREGRQLQQHDFTSQIFSLGYCPTGEWLAVGMENSNVEVLHATKPDKYQLHLHESCVLSLRFAACGKWFVSTGKDNLLNAWRTPYGASIFQSKESSSVLSCDISADDKYIVTGSGDKKATVYEVIY</sequence>
<feature type="chain" id="PRO_5043017915" evidence="8">
    <location>
        <begin position="21"/>
        <end position="794"/>
    </location>
</feature>
<dbReference type="InterPro" id="IPR001680">
    <property type="entry name" value="WD40_rpt"/>
</dbReference>
<dbReference type="GO" id="GO:0003714">
    <property type="term" value="F:transcription corepressor activity"/>
    <property type="evidence" value="ECO:0007669"/>
    <property type="project" value="TreeGrafter"/>
</dbReference>
<dbReference type="FunFam" id="2.130.10.10:FF:000001">
    <property type="entry name" value="transducin-like enhancer protein 3 isoform X1"/>
    <property type="match status" value="1"/>
</dbReference>
<dbReference type="Pfam" id="PF00400">
    <property type="entry name" value="WD40"/>
    <property type="match status" value="5"/>
</dbReference>
<dbReference type="InterPro" id="IPR009146">
    <property type="entry name" value="Groucho_enhance"/>
</dbReference>
<organism evidence="10 11">
    <name type="scientific">Polyplax serrata</name>
    <name type="common">Common mouse louse</name>
    <dbReference type="NCBI Taxonomy" id="468196"/>
    <lineage>
        <taxon>Eukaryota</taxon>
        <taxon>Metazoa</taxon>
        <taxon>Ecdysozoa</taxon>
        <taxon>Arthropoda</taxon>
        <taxon>Hexapoda</taxon>
        <taxon>Insecta</taxon>
        <taxon>Pterygota</taxon>
        <taxon>Neoptera</taxon>
        <taxon>Paraneoptera</taxon>
        <taxon>Psocodea</taxon>
        <taxon>Troctomorpha</taxon>
        <taxon>Phthiraptera</taxon>
        <taxon>Anoplura</taxon>
        <taxon>Polyplacidae</taxon>
        <taxon>Polyplax</taxon>
    </lineage>
</organism>
<evidence type="ECO:0000259" key="9">
    <source>
        <dbReference type="Pfam" id="PF03920"/>
    </source>
</evidence>
<protein>
    <submittedName>
        <fullName evidence="10">Transducin-like enhancer protein 3-B</fullName>
    </submittedName>
</protein>
<comment type="subcellular location">
    <subcellularLocation>
        <location evidence="1">Nucleus</location>
    </subcellularLocation>
</comment>
<reference evidence="10 11" key="1">
    <citation type="submission" date="2023-10" db="EMBL/GenBank/DDBJ databases">
        <title>Genomes of two closely related lineages of the louse Polyplax serrata with different host specificities.</title>
        <authorList>
            <person name="Martinu J."/>
            <person name="Tarabai H."/>
            <person name="Stefka J."/>
            <person name="Hypsa V."/>
        </authorList>
    </citation>
    <scope>NUCLEOTIDE SEQUENCE [LARGE SCALE GENOMIC DNA]</scope>
    <source>
        <strain evidence="10">HR10_N</strain>
    </source>
</reference>
<dbReference type="SMART" id="SM00320">
    <property type="entry name" value="WD40"/>
    <property type="match status" value="7"/>
</dbReference>
<feature type="region of interest" description="Disordered" evidence="7">
    <location>
        <begin position="208"/>
        <end position="242"/>
    </location>
</feature>
<keyword evidence="3 6" id="KW-0853">WD repeat</keyword>
<keyword evidence="5" id="KW-0539">Nucleus</keyword>
<dbReference type="Pfam" id="PF03920">
    <property type="entry name" value="TLE_N"/>
    <property type="match status" value="1"/>
</dbReference>
<dbReference type="PANTHER" id="PTHR10814:SF36">
    <property type="entry name" value="PROTEIN GROUCHO-LIKE PROTEIN"/>
    <property type="match status" value="1"/>
</dbReference>
<keyword evidence="8" id="KW-0732">Signal</keyword>
<dbReference type="PRINTS" id="PR01850">
    <property type="entry name" value="GROUCHOFAMLY"/>
</dbReference>
<dbReference type="Gene3D" id="2.130.10.10">
    <property type="entry name" value="YVTN repeat-like/Quinoprotein amine dehydrogenase"/>
    <property type="match status" value="1"/>
</dbReference>
<dbReference type="CDD" id="cd00200">
    <property type="entry name" value="WD40"/>
    <property type="match status" value="1"/>
</dbReference>
<dbReference type="GO" id="GO:0005634">
    <property type="term" value="C:nucleus"/>
    <property type="evidence" value="ECO:0007669"/>
    <property type="project" value="UniProtKB-SubCell"/>
</dbReference>
<feature type="compositionally biased region" description="Low complexity" evidence="7">
    <location>
        <begin position="208"/>
        <end position="217"/>
    </location>
</feature>
<feature type="repeat" description="WD" evidence="6">
    <location>
        <begin position="718"/>
        <end position="749"/>
    </location>
</feature>
<evidence type="ECO:0000256" key="6">
    <source>
        <dbReference type="PROSITE-ProRule" id="PRU00221"/>
    </source>
</evidence>
<feature type="compositionally biased region" description="Basic and acidic residues" evidence="7">
    <location>
        <begin position="266"/>
        <end position="303"/>
    </location>
</feature>
<dbReference type="GO" id="GO:0005667">
    <property type="term" value="C:transcription regulator complex"/>
    <property type="evidence" value="ECO:0007669"/>
    <property type="project" value="TreeGrafter"/>
</dbReference>
<feature type="repeat" description="WD" evidence="6">
    <location>
        <begin position="594"/>
        <end position="635"/>
    </location>
</feature>
<feature type="domain" description="Groucho/TLE N-terminal Q-rich" evidence="9">
    <location>
        <begin position="68"/>
        <end position="117"/>
    </location>
</feature>
<evidence type="ECO:0000256" key="8">
    <source>
        <dbReference type="SAM" id="SignalP"/>
    </source>
</evidence>
<feature type="compositionally biased region" description="Low complexity" evidence="7">
    <location>
        <begin position="372"/>
        <end position="390"/>
    </location>
</feature>
<dbReference type="InterPro" id="IPR015943">
    <property type="entry name" value="WD40/YVTN_repeat-like_dom_sf"/>
</dbReference>
<dbReference type="PROSITE" id="PS50082">
    <property type="entry name" value="WD_REPEATS_2"/>
    <property type="match status" value="3"/>
</dbReference>
<dbReference type="AlphaFoldDB" id="A0AAN8XNB6"/>
<proteinExistence type="inferred from homology"/>
<dbReference type="InterPro" id="IPR036322">
    <property type="entry name" value="WD40_repeat_dom_sf"/>
</dbReference>
<evidence type="ECO:0000256" key="3">
    <source>
        <dbReference type="ARBA" id="ARBA00022574"/>
    </source>
</evidence>
<evidence type="ECO:0000256" key="7">
    <source>
        <dbReference type="SAM" id="MobiDB-lite"/>
    </source>
</evidence>
<accession>A0AAN8XNB6</accession>
<comment type="similarity">
    <text evidence="2">Belongs to the WD repeat Groucho/TLE family.</text>
</comment>
<evidence type="ECO:0000256" key="4">
    <source>
        <dbReference type="ARBA" id="ARBA00022737"/>
    </source>
</evidence>
<keyword evidence="4" id="KW-0677">Repeat</keyword>
<evidence type="ECO:0000313" key="10">
    <source>
        <dbReference type="EMBL" id="KAK6643765.1"/>
    </source>
</evidence>
<dbReference type="InterPro" id="IPR019775">
    <property type="entry name" value="WD40_repeat_CS"/>
</dbReference>
<feature type="region of interest" description="Disordered" evidence="7">
    <location>
        <begin position="266"/>
        <end position="391"/>
    </location>
</feature>
<feature type="compositionally biased region" description="Pro residues" evidence="7">
    <location>
        <begin position="218"/>
        <end position="229"/>
    </location>
</feature>
<evidence type="ECO:0000256" key="5">
    <source>
        <dbReference type="ARBA" id="ARBA00023242"/>
    </source>
</evidence>
<dbReference type="Proteomes" id="UP001372834">
    <property type="component" value="Unassembled WGS sequence"/>
</dbReference>
<dbReference type="SUPFAM" id="SSF50978">
    <property type="entry name" value="WD40 repeat-like"/>
    <property type="match status" value="1"/>
</dbReference>
<feature type="signal peptide" evidence="8">
    <location>
        <begin position="1"/>
        <end position="20"/>
    </location>
</feature>
<dbReference type="PANTHER" id="PTHR10814">
    <property type="entry name" value="TRANSDUCIN-LIKE ENHANCER PROTEIN"/>
    <property type="match status" value="1"/>
</dbReference>
<feature type="compositionally biased region" description="Polar residues" evidence="7">
    <location>
        <begin position="345"/>
        <end position="357"/>
    </location>
</feature>
<evidence type="ECO:0000256" key="1">
    <source>
        <dbReference type="ARBA" id="ARBA00004123"/>
    </source>
</evidence>
<comment type="caution">
    <text evidence="10">The sequence shown here is derived from an EMBL/GenBank/DDBJ whole genome shotgun (WGS) entry which is preliminary data.</text>
</comment>
<evidence type="ECO:0000313" key="11">
    <source>
        <dbReference type="Proteomes" id="UP001372834"/>
    </source>
</evidence>
<evidence type="ECO:0000256" key="2">
    <source>
        <dbReference type="ARBA" id="ARBA00005969"/>
    </source>
</evidence>
<dbReference type="GO" id="GO:0090090">
    <property type="term" value="P:negative regulation of canonical Wnt signaling pathway"/>
    <property type="evidence" value="ECO:0007669"/>
    <property type="project" value="TreeGrafter"/>
</dbReference>
<dbReference type="PROSITE" id="PS50294">
    <property type="entry name" value="WD_REPEATS_REGION"/>
    <property type="match status" value="1"/>
</dbReference>
<dbReference type="PROSITE" id="PS00678">
    <property type="entry name" value="WD_REPEATS_1"/>
    <property type="match status" value="2"/>
</dbReference>
<feature type="repeat" description="WD" evidence="6">
    <location>
        <begin position="636"/>
        <end position="677"/>
    </location>
</feature>